<dbReference type="PANTHER" id="PTHR11102">
    <property type="entry name" value="SEL-1-LIKE PROTEIN"/>
    <property type="match status" value="1"/>
</dbReference>
<dbReference type="InterPro" id="IPR050767">
    <property type="entry name" value="Sel1_AlgK"/>
</dbReference>
<proteinExistence type="inferred from homology"/>
<dbReference type="EMBL" id="JAPFFF010000005">
    <property type="protein sequence ID" value="KAK8889478.1"/>
    <property type="molecule type" value="Genomic_DNA"/>
</dbReference>
<sequence>MLRDGELVPVNKIETAYYHKMVDDHDHRISIVIYADMNAKGEGIPVDEGKATIYYMKAINRGSYLAMNNFADLLISKECGTECLKQVAIFYQIAADNCISQVMNSYANNLRKGQGIEINKSSAIKYNSKAIEEGNVPAIYNYASILLKGKSMDKNKKKAIKYFKMTAGRGHKEAKEEYESLTKSKCCNIF</sequence>
<reference evidence="2 3" key="1">
    <citation type="submission" date="2024-04" db="EMBL/GenBank/DDBJ databases">
        <title>Tritrichomonas musculus Genome.</title>
        <authorList>
            <person name="Alves-Ferreira E."/>
            <person name="Grigg M."/>
            <person name="Lorenzi H."/>
            <person name="Galac M."/>
        </authorList>
    </citation>
    <scope>NUCLEOTIDE SEQUENCE [LARGE SCALE GENOMIC DNA]</scope>
    <source>
        <strain evidence="2 3">EAF2021</strain>
    </source>
</reference>
<evidence type="ECO:0008006" key="4">
    <source>
        <dbReference type="Google" id="ProtNLM"/>
    </source>
</evidence>
<comment type="similarity">
    <text evidence="1">Belongs to the sel-1 family.</text>
</comment>
<dbReference type="InterPro" id="IPR011990">
    <property type="entry name" value="TPR-like_helical_dom_sf"/>
</dbReference>
<organism evidence="2 3">
    <name type="scientific">Tritrichomonas musculus</name>
    <dbReference type="NCBI Taxonomy" id="1915356"/>
    <lineage>
        <taxon>Eukaryota</taxon>
        <taxon>Metamonada</taxon>
        <taxon>Parabasalia</taxon>
        <taxon>Tritrichomonadida</taxon>
        <taxon>Tritrichomonadidae</taxon>
        <taxon>Tritrichomonas</taxon>
    </lineage>
</organism>
<dbReference type="SUPFAM" id="SSF81901">
    <property type="entry name" value="HCP-like"/>
    <property type="match status" value="1"/>
</dbReference>
<dbReference type="SMART" id="SM00671">
    <property type="entry name" value="SEL1"/>
    <property type="match status" value="3"/>
</dbReference>
<protein>
    <recommendedName>
        <fullName evidence="4">Sel1 repeat protein</fullName>
    </recommendedName>
</protein>
<dbReference type="InterPro" id="IPR006597">
    <property type="entry name" value="Sel1-like"/>
</dbReference>
<evidence type="ECO:0000313" key="2">
    <source>
        <dbReference type="EMBL" id="KAK8889478.1"/>
    </source>
</evidence>
<evidence type="ECO:0000313" key="3">
    <source>
        <dbReference type="Proteomes" id="UP001470230"/>
    </source>
</evidence>
<gene>
    <name evidence="2" type="ORF">M9Y10_034225</name>
</gene>
<comment type="caution">
    <text evidence="2">The sequence shown here is derived from an EMBL/GenBank/DDBJ whole genome shotgun (WGS) entry which is preliminary data.</text>
</comment>
<dbReference type="Proteomes" id="UP001470230">
    <property type="component" value="Unassembled WGS sequence"/>
</dbReference>
<dbReference type="PANTHER" id="PTHR11102:SF160">
    <property type="entry name" value="ERAD-ASSOCIATED E3 UBIQUITIN-PROTEIN LIGASE COMPONENT HRD3"/>
    <property type="match status" value="1"/>
</dbReference>
<dbReference type="Gene3D" id="1.25.40.10">
    <property type="entry name" value="Tetratricopeptide repeat domain"/>
    <property type="match status" value="1"/>
</dbReference>
<dbReference type="Pfam" id="PF08238">
    <property type="entry name" value="Sel1"/>
    <property type="match status" value="3"/>
</dbReference>
<accession>A0ABR2KEB6</accession>
<keyword evidence="3" id="KW-1185">Reference proteome</keyword>
<evidence type="ECO:0000256" key="1">
    <source>
        <dbReference type="ARBA" id="ARBA00038101"/>
    </source>
</evidence>
<name>A0ABR2KEB6_9EUKA</name>